<dbReference type="Pfam" id="PF04357">
    <property type="entry name" value="TamB"/>
    <property type="match status" value="1"/>
</dbReference>
<dbReference type="Proteomes" id="UP000318405">
    <property type="component" value="Unassembled WGS sequence"/>
</dbReference>
<accession>A0A556AKG8</accession>
<keyword evidence="2" id="KW-0812">Transmembrane</keyword>
<feature type="region of interest" description="Disordered" evidence="5">
    <location>
        <begin position="293"/>
        <end position="353"/>
    </location>
</feature>
<dbReference type="GO" id="GO:0005886">
    <property type="term" value="C:plasma membrane"/>
    <property type="evidence" value="ECO:0007669"/>
    <property type="project" value="InterPro"/>
</dbReference>
<evidence type="ECO:0000256" key="2">
    <source>
        <dbReference type="ARBA" id="ARBA00022692"/>
    </source>
</evidence>
<evidence type="ECO:0000256" key="3">
    <source>
        <dbReference type="ARBA" id="ARBA00022989"/>
    </source>
</evidence>
<evidence type="ECO:0000256" key="4">
    <source>
        <dbReference type="ARBA" id="ARBA00023136"/>
    </source>
</evidence>
<name>A0A556AKG8_9BURK</name>
<comment type="subcellular location">
    <subcellularLocation>
        <location evidence="1">Membrane</location>
        <topology evidence="1">Single-pass membrane protein</topology>
    </subcellularLocation>
</comment>
<gene>
    <name evidence="7" type="ORF">FOZ76_13980</name>
</gene>
<organism evidence="7 8">
    <name type="scientific">Verticiella sediminum</name>
    <dbReference type="NCBI Taxonomy" id="1247510"/>
    <lineage>
        <taxon>Bacteria</taxon>
        <taxon>Pseudomonadati</taxon>
        <taxon>Pseudomonadota</taxon>
        <taxon>Betaproteobacteria</taxon>
        <taxon>Burkholderiales</taxon>
        <taxon>Alcaligenaceae</taxon>
        <taxon>Verticiella</taxon>
    </lineage>
</organism>
<protein>
    <recommendedName>
        <fullName evidence="6">Translocation and assembly module TamB C-terminal domain-containing protein</fullName>
    </recommendedName>
</protein>
<feature type="compositionally biased region" description="Low complexity" evidence="5">
    <location>
        <begin position="312"/>
        <end position="352"/>
    </location>
</feature>
<keyword evidence="8" id="KW-1185">Reference proteome</keyword>
<evidence type="ECO:0000256" key="1">
    <source>
        <dbReference type="ARBA" id="ARBA00004167"/>
    </source>
</evidence>
<comment type="caution">
    <text evidence="7">The sequence shown here is derived from an EMBL/GenBank/DDBJ whole genome shotgun (WGS) entry which is preliminary data.</text>
</comment>
<dbReference type="OrthoDB" id="5288149at2"/>
<dbReference type="EMBL" id="VLTJ01000028">
    <property type="protein sequence ID" value="TSH93370.1"/>
    <property type="molecule type" value="Genomic_DNA"/>
</dbReference>
<proteinExistence type="predicted"/>
<dbReference type="PANTHER" id="PTHR36985">
    <property type="entry name" value="TRANSLOCATION AND ASSEMBLY MODULE SUBUNIT TAMB"/>
    <property type="match status" value="1"/>
</dbReference>
<keyword evidence="3" id="KW-1133">Transmembrane helix</keyword>
<dbReference type="RefSeq" id="WP_143948888.1">
    <property type="nucleotide sequence ID" value="NZ_BAABMB010000006.1"/>
</dbReference>
<feature type="region of interest" description="Disordered" evidence="5">
    <location>
        <begin position="96"/>
        <end position="119"/>
    </location>
</feature>
<feature type="compositionally biased region" description="Pro residues" evidence="5">
    <location>
        <begin position="102"/>
        <end position="118"/>
    </location>
</feature>
<sequence length="1177" mass="123097">MTVLTILLVIVGMVIWLVITNAGANFALRMGMAATGGEAVGIHGSLWRGLQIERLDYRSETLDVHGTNLRLRVDWPALAERRLSVREVAADSLRVDLRTPAEPQPEPDSGPLQPPAWPSLPGSAEVLHLQVGELILTQDGEPLPVTFQDMRAGLSADTAGALLIIDNLGVRGPDASADIQGAISAGAGDPLFLQADLRAAVRQAERTADLRLAVLGPLDHLDVSLLGTGEGMSVDARASLAPFSPTLPVTALKATVRGFDPSAWVADAPSALLNVSADVQLDGVLLTPAAAPAASADAPVGGGAGTADDDGAAGAAQGDAPAVPGKAGQGAPADASAAADEAGARPGADAAGQSDWMAQLRELRAQLHITVDEGSRWRDRPLRADVNARLENLRLPELSVLLTHADNRIEAKGALGGSDDQVDFRVALPNPQTLVDGVEGSVRLDGRLRGTLERHELNVTGRLDHPMLHAEGPAGGKPAPAARVATVAPGQNEVIEPSADAPLDLPALLQQGPLDLQLRVAGGWDAGTSGQLGPGREGWRGNVAELAVKNRRVSVALGAPAPVAVVPGEPLLWSVGETSVRIGLPERRVITLAHRASSGSGRQWRSAGRIDDFVPAWVLSQLPRIDDPLRVNLDWDLAMTQSLAGSVHLRRTRGDVALPGGPPLRAGLSELNLTLQAKPGSGGNSALSFQLDLAGKQLGSVRASGTSAVAVRDGMPEWGEQQPVAVDADIALADLAVLTPLTGDAIDVGGRLNGRLRVTRQAGVWNTGGTLQGSDLRVVLIDQGVRMLDGTLNARLVDNQFVVDSLHFPGTIRSAPRDSRVQSWLAQNAEGSAVQAQGAWSLETASGNATVTLTRFPLVQRADRFIAGSGTVNIEASPTNLDIRGKVVADVGWISLEGASDLPSLASDVVIVRAGDDAELSKPLAMNMNLEVGLGNAFYLRGMGLDTGLEGSIRILNTQAGMRARGVVNTRDGRFSIYGQTLVVDRGAVTFQGLLDDPLLDIVAVRRGLRIESGVQVSGTARNPIISLISFPDVPEVEKLSWLLLGRGPDASGADAGMLLAAAASLLGDEDSEPLYRQLGLDEMGLRSSARAGLSGLLPDRTVVSSINTANDTDADSQFLVVGKRLSDSLYLTFEQALSGRETIVRASYRISERLSAAVQGGTLTGARLIWSFVFDD</sequence>
<dbReference type="InterPro" id="IPR007452">
    <property type="entry name" value="TamB_C"/>
</dbReference>
<dbReference type="PANTHER" id="PTHR36985:SF1">
    <property type="entry name" value="TRANSLOCATION AND ASSEMBLY MODULE SUBUNIT TAMB"/>
    <property type="match status" value="1"/>
</dbReference>
<evidence type="ECO:0000313" key="7">
    <source>
        <dbReference type="EMBL" id="TSH93370.1"/>
    </source>
</evidence>
<reference evidence="7 8" key="1">
    <citation type="submission" date="2019-07" db="EMBL/GenBank/DDBJ databases">
        <title>Qingshengfaniella alkalisoli gen. nov., sp. nov., isolated from saline soil.</title>
        <authorList>
            <person name="Xu L."/>
            <person name="Huang X.-X."/>
            <person name="Sun J.-Q."/>
        </authorList>
    </citation>
    <scope>NUCLEOTIDE SEQUENCE [LARGE SCALE GENOMIC DNA]</scope>
    <source>
        <strain evidence="7 8">DSM 27279</strain>
    </source>
</reference>
<keyword evidence="4" id="KW-0472">Membrane</keyword>
<feature type="domain" description="Translocation and assembly module TamB C-terminal" evidence="6">
    <location>
        <begin position="828"/>
        <end position="1175"/>
    </location>
</feature>
<dbReference type="GO" id="GO:0009306">
    <property type="term" value="P:protein secretion"/>
    <property type="evidence" value="ECO:0007669"/>
    <property type="project" value="InterPro"/>
</dbReference>
<dbReference type="AlphaFoldDB" id="A0A556AKG8"/>
<evidence type="ECO:0000259" key="6">
    <source>
        <dbReference type="Pfam" id="PF04357"/>
    </source>
</evidence>
<evidence type="ECO:0000313" key="8">
    <source>
        <dbReference type="Proteomes" id="UP000318405"/>
    </source>
</evidence>
<dbReference type="GO" id="GO:0097347">
    <property type="term" value="C:TAM protein secretion complex"/>
    <property type="evidence" value="ECO:0007669"/>
    <property type="project" value="TreeGrafter"/>
</dbReference>
<evidence type="ECO:0000256" key="5">
    <source>
        <dbReference type="SAM" id="MobiDB-lite"/>
    </source>
</evidence>